<gene>
    <name evidence="8" type="primary">vapC</name>
    <name evidence="10" type="ORF">GIW56_22530</name>
</gene>
<dbReference type="SUPFAM" id="SSF88723">
    <property type="entry name" value="PIN domain-like"/>
    <property type="match status" value="1"/>
</dbReference>
<evidence type="ECO:0000256" key="3">
    <source>
        <dbReference type="ARBA" id="ARBA00022722"/>
    </source>
</evidence>
<reference evidence="10 11" key="1">
    <citation type="submission" date="2019-11" db="EMBL/GenBank/DDBJ databases">
        <title>Epiphytic Pseudomonas syringae from cherry orchards.</title>
        <authorList>
            <person name="Hulin M.T."/>
        </authorList>
    </citation>
    <scope>NUCLEOTIDE SEQUENCE [LARGE SCALE GENOMIC DNA]</scope>
    <source>
        <strain evidence="10 11">PA-6-5B</strain>
    </source>
</reference>
<dbReference type="InterPro" id="IPR050556">
    <property type="entry name" value="Type_II_TA_system_RNase"/>
</dbReference>
<organism evidence="10 11">
    <name type="scientific">Pseudomonas gessardii</name>
    <dbReference type="NCBI Taxonomy" id="78544"/>
    <lineage>
        <taxon>Bacteria</taxon>
        <taxon>Pseudomonadati</taxon>
        <taxon>Pseudomonadota</taxon>
        <taxon>Gammaproteobacteria</taxon>
        <taxon>Pseudomonadales</taxon>
        <taxon>Pseudomonadaceae</taxon>
        <taxon>Pseudomonas</taxon>
    </lineage>
</organism>
<dbReference type="InterPro" id="IPR029060">
    <property type="entry name" value="PIN-like_dom_sf"/>
</dbReference>
<dbReference type="HAMAP" id="MF_00265">
    <property type="entry name" value="VapC_Nob1"/>
    <property type="match status" value="1"/>
</dbReference>
<proteinExistence type="inferred from homology"/>
<evidence type="ECO:0000259" key="9">
    <source>
        <dbReference type="Pfam" id="PF01850"/>
    </source>
</evidence>
<dbReference type="PANTHER" id="PTHR33653">
    <property type="entry name" value="RIBONUCLEASE VAPC2"/>
    <property type="match status" value="1"/>
</dbReference>
<dbReference type="EMBL" id="WKED01000053">
    <property type="protein sequence ID" value="MCF5109610.1"/>
    <property type="molecule type" value="Genomic_DNA"/>
</dbReference>
<evidence type="ECO:0000256" key="4">
    <source>
        <dbReference type="ARBA" id="ARBA00022723"/>
    </source>
</evidence>
<evidence type="ECO:0000256" key="8">
    <source>
        <dbReference type="HAMAP-Rule" id="MF_00265"/>
    </source>
</evidence>
<dbReference type="Pfam" id="PF01850">
    <property type="entry name" value="PIN"/>
    <property type="match status" value="1"/>
</dbReference>
<evidence type="ECO:0000256" key="6">
    <source>
        <dbReference type="ARBA" id="ARBA00022842"/>
    </source>
</evidence>
<dbReference type="Gene3D" id="3.40.50.1010">
    <property type="entry name" value="5'-nuclease"/>
    <property type="match status" value="1"/>
</dbReference>
<dbReference type="InterPro" id="IPR002716">
    <property type="entry name" value="PIN_dom"/>
</dbReference>
<evidence type="ECO:0000256" key="5">
    <source>
        <dbReference type="ARBA" id="ARBA00022801"/>
    </source>
</evidence>
<keyword evidence="6 8" id="KW-0460">Magnesium</keyword>
<protein>
    <recommendedName>
        <fullName evidence="8">Ribonuclease VapC</fullName>
        <shortName evidence="8">RNase VapC</shortName>
        <ecNumber evidence="8">3.1.-.-</ecNumber>
    </recommendedName>
    <alternativeName>
        <fullName evidence="8">Toxin VapC</fullName>
    </alternativeName>
</protein>
<dbReference type="PANTHER" id="PTHR33653:SF1">
    <property type="entry name" value="RIBONUCLEASE VAPC2"/>
    <property type="match status" value="1"/>
</dbReference>
<evidence type="ECO:0000256" key="7">
    <source>
        <dbReference type="ARBA" id="ARBA00038093"/>
    </source>
</evidence>
<sequence>MIVLDTNVLSELMRPAPAGAVLRWIEQQADEDLFISAITMAEILHGIARLPEGKRKQHLTVQALEMFEEDFADHILPFDADAAAAYAQLVTAREQSGKPVALADAQIAAICRSQQAGLATRNIKDFAETGVEIINPWDEG</sequence>
<evidence type="ECO:0000256" key="1">
    <source>
        <dbReference type="ARBA" id="ARBA00001946"/>
    </source>
</evidence>
<dbReference type="RefSeq" id="WP_076962067.1">
    <property type="nucleotide sequence ID" value="NZ_CBCRYT010000039.1"/>
</dbReference>
<keyword evidence="11" id="KW-1185">Reference proteome</keyword>
<keyword evidence="8" id="KW-0800">Toxin</keyword>
<dbReference type="InterPro" id="IPR022907">
    <property type="entry name" value="VapC_family"/>
</dbReference>
<comment type="cofactor">
    <cofactor evidence="1 8">
        <name>Mg(2+)</name>
        <dbReference type="ChEBI" id="CHEBI:18420"/>
    </cofactor>
</comment>
<accession>A0ABS9FDP9</accession>
<comment type="similarity">
    <text evidence="7 8">Belongs to the PINc/VapC protein family.</text>
</comment>
<dbReference type="Proteomes" id="UP000814003">
    <property type="component" value="Unassembled WGS sequence"/>
</dbReference>
<name>A0ABS9FDP9_9PSED</name>
<comment type="caution">
    <text evidence="10">The sequence shown here is derived from an EMBL/GenBank/DDBJ whole genome shotgun (WGS) entry which is preliminary data.</text>
</comment>
<keyword evidence="5 8" id="KW-0378">Hydrolase</keyword>
<keyword evidence="4 8" id="KW-0479">Metal-binding</keyword>
<dbReference type="EC" id="3.1.-.-" evidence="8"/>
<feature type="domain" description="PIN" evidence="9">
    <location>
        <begin position="2"/>
        <end position="129"/>
    </location>
</feature>
<keyword evidence="3 8" id="KW-0540">Nuclease</keyword>
<comment type="function">
    <text evidence="8">Toxic component of a toxin-antitoxin (TA) system. An RNase.</text>
</comment>
<dbReference type="GeneID" id="70102352"/>
<evidence type="ECO:0000313" key="10">
    <source>
        <dbReference type="EMBL" id="MCF5109610.1"/>
    </source>
</evidence>
<feature type="binding site" evidence="8">
    <location>
        <position position="5"/>
    </location>
    <ligand>
        <name>Mg(2+)</name>
        <dbReference type="ChEBI" id="CHEBI:18420"/>
    </ligand>
</feature>
<dbReference type="CDD" id="cd18731">
    <property type="entry name" value="PIN_NgFitB-like"/>
    <property type="match status" value="1"/>
</dbReference>
<keyword evidence="2 8" id="KW-1277">Toxin-antitoxin system</keyword>
<feature type="binding site" evidence="8">
    <location>
        <position position="104"/>
    </location>
    <ligand>
        <name>Mg(2+)</name>
        <dbReference type="ChEBI" id="CHEBI:18420"/>
    </ligand>
</feature>
<evidence type="ECO:0000256" key="2">
    <source>
        <dbReference type="ARBA" id="ARBA00022649"/>
    </source>
</evidence>
<evidence type="ECO:0000313" key="11">
    <source>
        <dbReference type="Proteomes" id="UP000814003"/>
    </source>
</evidence>